<dbReference type="SUPFAM" id="SSF55347">
    <property type="entry name" value="Glyceraldehyde-3-phosphate dehydrogenase-like, C-terminal domain"/>
    <property type="match status" value="1"/>
</dbReference>
<accession>H5X122</accession>
<sequence>MSRLRIAVVGAGLIGRRHVELVRGDPGCELVSVVDPDPAARALGRGLGHARLADLLAGTRVDGVIVASPNSRHVEHALCCVEAGVPVLVEKPLADSVTGAERLVCAAEARGVPLAVGHHRRHSPLVAAAAEIVRGGVLGTLVAVQGSAVFRKPDDYFEQAPWRRGPGGGPILINLSHEIDNLRAICGEIVAVQATASSRTRGFPVEDTVAITLRFAGDALGTFLLSDVAASARSWEQTSREDPRYPYHPDEDCYLLAGTNGSLSVPSMRLRVFAGTPSWWEPFVTSKVEVCGSDPLRRQLEQFCAVLRGEQPPLVSGREGLRTLRVTRAVAEAARTGVPVTID</sequence>
<evidence type="ECO:0000313" key="3">
    <source>
        <dbReference type="EMBL" id="EHR53081.1"/>
    </source>
</evidence>
<dbReference type="SUPFAM" id="SSF51735">
    <property type="entry name" value="NAD(P)-binding Rossmann-fold domains"/>
    <property type="match status" value="1"/>
</dbReference>
<proteinExistence type="predicted"/>
<organism evidence="3 4">
    <name type="scientific">Saccharomonospora marina XMU15</name>
    <dbReference type="NCBI Taxonomy" id="882083"/>
    <lineage>
        <taxon>Bacteria</taxon>
        <taxon>Bacillati</taxon>
        <taxon>Actinomycetota</taxon>
        <taxon>Actinomycetes</taxon>
        <taxon>Pseudonocardiales</taxon>
        <taxon>Pseudonocardiaceae</taxon>
        <taxon>Saccharomonospora</taxon>
    </lineage>
</organism>
<dbReference type="Pfam" id="PF22725">
    <property type="entry name" value="GFO_IDH_MocA_C3"/>
    <property type="match status" value="1"/>
</dbReference>
<feature type="domain" description="GFO/IDH/MocA-like oxidoreductase" evidence="2">
    <location>
        <begin position="127"/>
        <end position="263"/>
    </location>
</feature>
<dbReference type="OrthoDB" id="9815825at2"/>
<dbReference type="InterPro" id="IPR055170">
    <property type="entry name" value="GFO_IDH_MocA-like_dom"/>
</dbReference>
<gene>
    <name evidence="3" type="ORF">SacmaDRAFT_4908</name>
</gene>
<name>H5X122_9PSEU</name>
<dbReference type="PANTHER" id="PTHR43377:SF8">
    <property type="entry name" value="BLR3664 PROTEIN"/>
    <property type="match status" value="1"/>
</dbReference>
<dbReference type="InterPro" id="IPR036291">
    <property type="entry name" value="NAD(P)-bd_dom_sf"/>
</dbReference>
<dbReference type="RefSeq" id="WP_009156459.1">
    <property type="nucleotide sequence ID" value="NZ_CM001439.1"/>
</dbReference>
<protein>
    <submittedName>
        <fullName evidence="3">Putative dehydrogenase</fullName>
    </submittedName>
</protein>
<dbReference type="GO" id="GO:0000166">
    <property type="term" value="F:nucleotide binding"/>
    <property type="evidence" value="ECO:0007669"/>
    <property type="project" value="InterPro"/>
</dbReference>
<dbReference type="Pfam" id="PF01408">
    <property type="entry name" value="GFO_IDH_MocA"/>
    <property type="match status" value="1"/>
</dbReference>
<dbReference type="Gene3D" id="3.30.360.10">
    <property type="entry name" value="Dihydrodipicolinate Reductase, domain 2"/>
    <property type="match status" value="1"/>
</dbReference>
<evidence type="ECO:0000259" key="2">
    <source>
        <dbReference type="Pfam" id="PF22725"/>
    </source>
</evidence>
<evidence type="ECO:0000313" key="4">
    <source>
        <dbReference type="Proteomes" id="UP000004926"/>
    </source>
</evidence>
<dbReference type="HOGENOM" id="CLU_023194_1_1_11"/>
<dbReference type="PANTHER" id="PTHR43377">
    <property type="entry name" value="BILIVERDIN REDUCTASE A"/>
    <property type="match status" value="1"/>
</dbReference>
<dbReference type="STRING" id="882083.SacmaDRAFT_4908"/>
<evidence type="ECO:0000259" key="1">
    <source>
        <dbReference type="Pfam" id="PF01408"/>
    </source>
</evidence>
<dbReference type="InterPro" id="IPR000683">
    <property type="entry name" value="Gfo/Idh/MocA-like_OxRdtase_N"/>
</dbReference>
<keyword evidence="4" id="KW-1185">Reference proteome</keyword>
<dbReference type="Proteomes" id="UP000004926">
    <property type="component" value="Chromosome"/>
</dbReference>
<dbReference type="EMBL" id="CM001439">
    <property type="protein sequence ID" value="EHR53081.1"/>
    <property type="molecule type" value="Genomic_DNA"/>
</dbReference>
<dbReference type="InterPro" id="IPR051450">
    <property type="entry name" value="Gfo/Idh/MocA_Oxidoreductases"/>
</dbReference>
<dbReference type="eggNOG" id="COG0673">
    <property type="taxonomic scope" value="Bacteria"/>
</dbReference>
<dbReference type="Gene3D" id="3.40.50.720">
    <property type="entry name" value="NAD(P)-binding Rossmann-like Domain"/>
    <property type="match status" value="1"/>
</dbReference>
<reference evidence="3 4" key="1">
    <citation type="journal article" date="2012" name="Stand. Genomic Sci.">
        <title>Genome sequence of the ocean sediment bacterium Saccharomonospora marina type strain (XMU15(T)).</title>
        <authorList>
            <person name="Klenk H.P."/>
            <person name="Lu M."/>
            <person name="Lucas S."/>
            <person name="Lapidus A."/>
            <person name="Copeland A."/>
            <person name="Pitluck S."/>
            <person name="Goodwin L.A."/>
            <person name="Han C."/>
            <person name="Tapia R."/>
            <person name="Brambilla E.M."/>
            <person name="Potter G."/>
            <person name="Land M."/>
            <person name="Ivanova N."/>
            <person name="Rohde M."/>
            <person name="Goker M."/>
            <person name="Detter J.C."/>
            <person name="Li W.J."/>
            <person name="Kyrpides N.C."/>
            <person name="Woyke T."/>
        </authorList>
    </citation>
    <scope>NUCLEOTIDE SEQUENCE [LARGE SCALE GENOMIC DNA]</scope>
    <source>
        <strain evidence="3 4">XMU15</strain>
    </source>
</reference>
<dbReference type="AlphaFoldDB" id="H5X122"/>
<feature type="domain" description="Gfo/Idh/MocA-like oxidoreductase N-terminal" evidence="1">
    <location>
        <begin position="4"/>
        <end position="118"/>
    </location>
</feature>